<feature type="transmembrane region" description="Helical" evidence="6">
    <location>
        <begin position="286"/>
        <end position="306"/>
    </location>
</feature>
<evidence type="ECO:0000256" key="3">
    <source>
        <dbReference type="ARBA" id="ARBA00022692"/>
    </source>
</evidence>
<name>A0ABT2UJ04_9BACL</name>
<organism evidence="8 9">
    <name type="scientific">Paenibacillus baimaensis</name>
    <dbReference type="NCBI Taxonomy" id="2982185"/>
    <lineage>
        <taxon>Bacteria</taxon>
        <taxon>Bacillati</taxon>
        <taxon>Bacillota</taxon>
        <taxon>Bacilli</taxon>
        <taxon>Bacillales</taxon>
        <taxon>Paenibacillaceae</taxon>
        <taxon>Paenibacillus</taxon>
    </lineage>
</organism>
<dbReference type="InterPro" id="IPR052714">
    <property type="entry name" value="MFS_Exporter"/>
</dbReference>
<feature type="transmembrane region" description="Helical" evidence="6">
    <location>
        <begin position="200"/>
        <end position="226"/>
    </location>
</feature>
<keyword evidence="4 6" id="KW-1133">Transmembrane helix</keyword>
<keyword evidence="2" id="KW-0813">Transport</keyword>
<dbReference type="InterPro" id="IPR020846">
    <property type="entry name" value="MFS_dom"/>
</dbReference>
<evidence type="ECO:0000256" key="6">
    <source>
        <dbReference type="SAM" id="Phobius"/>
    </source>
</evidence>
<feature type="transmembrane region" description="Helical" evidence="6">
    <location>
        <begin position="154"/>
        <end position="174"/>
    </location>
</feature>
<evidence type="ECO:0000313" key="9">
    <source>
        <dbReference type="Proteomes" id="UP001652445"/>
    </source>
</evidence>
<feature type="transmembrane region" description="Helical" evidence="6">
    <location>
        <begin position="352"/>
        <end position="371"/>
    </location>
</feature>
<reference evidence="8 9" key="1">
    <citation type="submission" date="2022-09" db="EMBL/GenBank/DDBJ databases">
        <authorList>
            <person name="Han X.L."/>
            <person name="Wang Q."/>
            <person name="Lu T."/>
        </authorList>
    </citation>
    <scope>NUCLEOTIDE SEQUENCE [LARGE SCALE GENOMIC DNA]</scope>
    <source>
        <strain evidence="8 9">WQ 127069</strain>
    </source>
</reference>
<keyword evidence="5 6" id="KW-0472">Membrane</keyword>
<keyword evidence="9" id="KW-1185">Reference proteome</keyword>
<dbReference type="SUPFAM" id="SSF103473">
    <property type="entry name" value="MFS general substrate transporter"/>
    <property type="match status" value="1"/>
</dbReference>
<comment type="subcellular location">
    <subcellularLocation>
        <location evidence="1">Cell membrane</location>
        <topology evidence="1">Multi-pass membrane protein</topology>
    </subcellularLocation>
</comment>
<evidence type="ECO:0000259" key="7">
    <source>
        <dbReference type="PROSITE" id="PS50850"/>
    </source>
</evidence>
<feature type="transmembrane region" description="Helical" evidence="6">
    <location>
        <begin position="326"/>
        <end position="346"/>
    </location>
</feature>
<dbReference type="PANTHER" id="PTHR23531">
    <property type="entry name" value="QUINOLENE RESISTANCE PROTEIN NORA"/>
    <property type="match status" value="1"/>
</dbReference>
<feature type="transmembrane region" description="Helical" evidence="6">
    <location>
        <begin position="232"/>
        <end position="251"/>
    </location>
</feature>
<evidence type="ECO:0000256" key="2">
    <source>
        <dbReference type="ARBA" id="ARBA00022448"/>
    </source>
</evidence>
<feature type="transmembrane region" description="Helical" evidence="6">
    <location>
        <begin position="6"/>
        <end position="25"/>
    </location>
</feature>
<feature type="transmembrane region" description="Helical" evidence="6">
    <location>
        <begin position="263"/>
        <end position="280"/>
    </location>
</feature>
<evidence type="ECO:0000256" key="5">
    <source>
        <dbReference type="ARBA" id="ARBA00023136"/>
    </source>
</evidence>
<evidence type="ECO:0000256" key="4">
    <source>
        <dbReference type="ARBA" id="ARBA00022989"/>
    </source>
</evidence>
<keyword evidence="3 6" id="KW-0812">Transmembrane</keyword>
<feature type="transmembrane region" description="Helical" evidence="6">
    <location>
        <begin position="37"/>
        <end position="54"/>
    </location>
</feature>
<evidence type="ECO:0000256" key="1">
    <source>
        <dbReference type="ARBA" id="ARBA00004651"/>
    </source>
</evidence>
<feature type="transmembrane region" description="Helical" evidence="6">
    <location>
        <begin position="66"/>
        <end position="93"/>
    </location>
</feature>
<dbReference type="PROSITE" id="PS50850">
    <property type="entry name" value="MFS"/>
    <property type="match status" value="1"/>
</dbReference>
<sequence length="381" mass="41487">MVICMSSFFIFLNFYMLAAALPLFVKEVLNGSKQQMGLVITLWSLGCVLMRLFSGRWVDRFGMKKLSVISLSIFVIASFVYFGVSGILLLLVIRAIHGGSFGVAATSTSALATDIIPESRKGEGIGYFSMFMSIAMVVGPALGIMLWNQFDSEAVLFSISAGISCLALVFTMLVKKDNKRESIPQAAEKMSWRNLIEKKALPIAFSGMVLAFSYSSLTSFITAYSIELHQDNAAGLFFIVFAVMIIISRPLVGKIFDRYGGNYLAYPGVLCFAIGMLILSQADSSFVLLLSGAIIGLGHGALVPSFQTLAIQSVSSERRGAATATFFLLFDFGYGLGSFVLGLIAGAANYRIMFLVACVVVLLSAFIYYFMVHRRTARMVN</sequence>
<proteinExistence type="predicted"/>
<dbReference type="InterPro" id="IPR011701">
    <property type="entry name" value="MFS"/>
</dbReference>
<comment type="caution">
    <text evidence="8">The sequence shown here is derived from an EMBL/GenBank/DDBJ whole genome shotgun (WGS) entry which is preliminary data.</text>
</comment>
<protein>
    <submittedName>
        <fullName evidence="8">MFS transporter</fullName>
    </submittedName>
</protein>
<feature type="transmembrane region" description="Helical" evidence="6">
    <location>
        <begin position="125"/>
        <end position="148"/>
    </location>
</feature>
<evidence type="ECO:0000313" key="8">
    <source>
        <dbReference type="EMBL" id="MCU6794624.1"/>
    </source>
</evidence>
<feature type="domain" description="Major facilitator superfamily (MFS) profile" evidence="7">
    <location>
        <begin position="1"/>
        <end position="376"/>
    </location>
</feature>
<dbReference type="CDD" id="cd17489">
    <property type="entry name" value="MFS_YfcJ_like"/>
    <property type="match status" value="1"/>
</dbReference>
<dbReference type="EMBL" id="JAOQIO010000084">
    <property type="protein sequence ID" value="MCU6794624.1"/>
    <property type="molecule type" value="Genomic_DNA"/>
</dbReference>
<dbReference type="Gene3D" id="1.20.1250.20">
    <property type="entry name" value="MFS general substrate transporter like domains"/>
    <property type="match status" value="1"/>
</dbReference>
<dbReference type="PANTHER" id="PTHR23531:SF2">
    <property type="entry name" value="PERMEASE"/>
    <property type="match status" value="1"/>
</dbReference>
<accession>A0ABT2UJ04</accession>
<dbReference type="InterPro" id="IPR036259">
    <property type="entry name" value="MFS_trans_sf"/>
</dbReference>
<gene>
    <name evidence="8" type="ORF">OB236_21170</name>
</gene>
<dbReference type="Proteomes" id="UP001652445">
    <property type="component" value="Unassembled WGS sequence"/>
</dbReference>
<dbReference type="Pfam" id="PF07690">
    <property type="entry name" value="MFS_1"/>
    <property type="match status" value="1"/>
</dbReference>